<protein>
    <submittedName>
        <fullName evidence="2">Uncharacterized protein</fullName>
    </submittedName>
</protein>
<evidence type="ECO:0000313" key="3">
    <source>
        <dbReference type="Proteomes" id="UP000829685"/>
    </source>
</evidence>
<evidence type="ECO:0000313" key="2">
    <source>
        <dbReference type="EMBL" id="KAI1852154.1"/>
    </source>
</evidence>
<proteinExistence type="predicted"/>
<organism evidence="2 3">
    <name type="scientific">Neoarthrinium moseri</name>
    <dbReference type="NCBI Taxonomy" id="1658444"/>
    <lineage>
        <taxon>Eukaryota</taxon>
        <taxon>Fungi</taxon>
        <taxon>Dikarya</taxon>
        <taxon>Ascomycota</taxon>
        <taxon>Pezizomycotina</taxon>
        <taxon>Sordariomycetes</taxon>
        <taxon>Xylariomycetidae</taxon>
        <taxon>Amphisphaeriales</taxon>
        <taxon>Apiosporaceae</taxon>
        <taxon>Neoarthrinium</taxon>
    </lineage>
</organism>
<dbReference type="AlphaFoldDB" id="A0A9P9W9M8"/>
<dbReference type="EMBL" id="JAFIMR010000063">
    <property type="protein sequence ID" value="KAI1852154.1"/>
    <property type="molecule type" value="Genomic_DNA"/>
</dbReference>
<feature type="signal peptide" evidence="1">
    <location>
        <begin position="1"/>
        <end position="18"/>
    </location>
</feature>
<evidence type="ECO:0000256" key="1">
    <source>
        <dbReference type="SAM" id="SignalP"/>
    </source>
</evidence>
<name>A0A9P9W9M8_9PEZI</name>
<dbReference type="Proteomes" id="UP000829685">
    <property type="component" value="Unassembled WGS sequence"/>
</dbReference>
<reference evidence="2" key="1">
    <citation type="submission" date="2021-03" db="EMBL/GenBank/DDBJ databases">
        <title>Revisited historic fungal species revealed as producer of novel bioactive compounds through whole genome sequencing and comparative genomics.</title>
        <authorList>
            <person name="Vignolle G.A."/>
            <person name="Hochenegger N."/>
            <person name="Mach R.L."/>
            <person name="Mach-Aigner A.R."/>
            <person name="Javad Rahimi M."/>
            <person name="Salim K.A."/>
            <person name="Chan C.M."/>
            <person name="Lim L.B.L."/>
            <person name="Cai F."/>
            <person name="Druzhinina I.S."/>
            <person name="U'Ren J.M."/>
            <person name="Derntl C."/>
        </authorList>
    </citation>
    <scope>NUCLEOTIDE SEQUENCE</scope>
    <source>
        <strain evidence="2">TUCIM 5799</strain>
    </source>
</reference>
<comment type="caution">
    <text evidence="2">The sequence shown here is derived from an EMBL/GenBank/DDBJ whole genome shotgun (WGS) entry which is preliminary data.</text>
</comment>
<keyword evidence="1" id="KW-0732">Signal</keyword>
<keyword evidence="3" id="KW-1185">Reference proteome</keyword>
<sequence length="200" mass="22038">MHKHVICFCIALAAAARARNLGNHQGATATRYLAKFDEFVQFGPPPPTPTIGAYNGLLYQGISLSQVGPFPGSVRYGPAQLVGFLPETRPRWIHFHSFYFGCVESWSEPGVPPDPVPCAVTVWGLRQGHYVTSQLFPYVPHITYTGAGETAPMVPAQLRNDFRRIDTVMFTTNYPPQSSGGTRIDNLEYTLRPQVGAAEE</sequence>
<gene>
    <name evidence="2" type="ORF">JX265_013125</name>
</gene>
<feature type="chain" id="PRO_5040230001" evidence="1">
    <location>
        <begin position="19"/>
        <end position="200"/>
    </location>
</feature>
<accession>A0A9P9W9M8</accession>